<dbReference type="AlphaFoldDB" id="A0A0B7KQ33"/>
<evidence type="ECO:0000256" key="2">
    <source>
        <dbReference type="ARBA" id="ARBA00022857"/>
    </source>
</evidence>
<dbReference type="InterPro" id="IPR057571">
    <property type="entry name" value="SDR_PhqE-like"/>
</dbReference>
<dbReference type="PANTHER" id="PTHR43477">
    <property type="entry name" value="DIHYDROANTICAPSIN 7-DEHYDROGENASE"/>
    <property type="match status" value="1"/>
</dbReference>
<organism evidence="4">
    <name type="scientific">Bionectria ochroleuca</name>
    <name type="common">Gliocladium roseum</name>
    <dbReference type="NCBI Taxonomy" id="29856"/>
    <lineage>
        <taxon>Eukaryota</taxon>
        <taxon>Fungi</taxon>
        <taxon>Dikarya</taxon>
        <taxon>Ascomycota</taxon>
        <taxon>Pezizomycotina</taxon>
        <taxon>Sordariomycetes</taxon>
        <taxon>Hypocreomycetidae</taxon>
        <taxon>Hypocreales</taxon>
        <taxon>Bionectriaceae</taxon>
        <taxon>Clonostachys</taxon>
    </lineage>
</organism>
<dbReference type="Pfam" id="PF23441">
    <property type="entry name" value="SDR"/>
    <property type="match status" value="1"/>
</dbReference>
<sequence length="272" mass="29449">MAPRYINKLQDQRILIIGASTGIGFAVAEAAVEHGAHVILSSSKQEKINNAIQKLEAHVKENQLPPRTISGAECDLANPSTLEDNIKNLLEFATKDGKIDHVVFTAADVYQMPTIENVTVESLSKAGMVRVTGGVILAKHLPKYINQSDNSSLTLTGSTTYIRPKAGWSVINAANSSIEPFARALAVDLQPIRVNCVLPGFIKTELFDGFPEEARPFMFEAMKKEALLDRVGTAAETAEAYLYFMKAAFTTGTTAIVDGGRLIANNQEGRKA</sequence>
<keyword evidence="2" id="KW-0521">NADP</keyword>
<name>A0A0B7KQ33_BIOOC</name>
<evidence type="ECO:0000256" key="1">
    <source>
        <dbReference type="ARBA" id="ARBA00006484"/>
    </source>
</evidence>
<dbReference type="CDD" id="cd05233">
    <property type="entry name" value="SDR_c"/>
    <property type="match status" value="1"/>
</dbReference>
<dbReference type="EMBL" id="CDPU01000082">
    <property type="protein sequence ID" value="CEO57030.1"/>
    <property type="molecule type" value="Genomic_DNA"/>
</dbReference>
<gene>
    <name evidence="4" type="ORF">BN869_000013088_1</name>
</gene>
<dbReference type="PANTHER" id="PTHR43477:SF1">
    <property type="entry name" value="DIHYDROANTICAPSIN 7-DEHYDROGENASE"/>
    <property type="match status" value="1"/>
</dbReference>
<accession>A0A0B7KQ33</accession>
<protein>
    <submittedName>
        <fullName evidence="4">Uncharacterized protein</fullName>
    </submittedName>
</protein>
<dbReference type="InterPro" id="IPR002347">
    <property type="entry name" value="SDR_fam"/>
</dbReference>
<dbReference type="InterPro" id="IPR051122">
    <property type="entry name" value="SDR_DHRS6-like"/>
</dbReference>
<dbReference type="PRINTS" id="PR00081">
    <property type="entry name" value="GDHRDH"/>
</dbReference>
<dbReference type="InterPro" id="IPR036291">
    <property type="entry name" value="NAD(P)-bd_dom_sf"/>
</dbReference>
<dbReference type="GO" id="GO:0016491">
    <property type="term" value="F:oxidoreductase activity"/>
    <property type="evidence" value="ECO:0007669"/>
    <property type="project" value="UniProtKB-KW"/>
</dbReference>
<evidence type="ECO:0000313" key="4">
    <source>
        <dbReference type="EMBL" id="CEO57030.1"/>
    </source>
</evidence>
<dbReference type="SUPFAM" id="SSF51735">
    <property type="entry name" value="NAD(P)-binding Rossmann-fold domains"/>
    <property type="match status" value="1"/>
</dbReference>
<keyword evidence="3" id="KW-0560">Oxidoreductase</keyword>
<proteinExistence type="inferred from homology"/>
<dbReference type="Gene3D" id="3.40.50.720">
    <property type="entry name" value="NAD(P)-binding Rossmann-like Domain"/>
    <property type="match status" value="1"/>
</dbReference>
<comment type="similarity">
    <text evidence="1">Belongs to the short-chain dehydrogenases/reductases (SDR) family.</text>
</comment>
<evidence type="ECO:0000256" key="3">
    <source>
        <dbReference type="ARBA" id="ARBA00023002"/>
    </source>
</evidence>
<reference evidence="4" key="1">
    <citation type="submission" date="2015-01" db="EMBL/GenBank/DDBJ databases">
        <authorList>
            <person name="Durling Mikael"/>
        </authorList>
    </citation>
    <scope>NUCLEOTIDE SEQUENCE</scope>
</reference>